<dbReference type="KEGG" id="lab:LA76x_0763"/>
<name>A0A0S2E307_LYSAN</name>
<dbReference type="AlphaFoldDB" id="A0A0S2E307"/>
<dbReference type="OrthoDB" id="6027623at2"/>
<accession>A0A0S2E307</accession>
<evidence type="ECO:0000313" key="2">
    <source>
        <dbReference type="EMBL" id="ALN78924.1"/>
    </source>
</evidence>
<evidence type="ECO:0000256" key="1">
    <source>
        <dbReference type="SAM" id="MobiDB-lite"/>
    </source>
</evidence>
<feature type="region of interest" description="Disordered" evidence="1">
    <location>
        <begin position="36"/>
        <end position="61"/>
    </location>
</feature>
<dbReference type="KEGG" id="laq:GLA29479_3932"/>
<dbReference type="Proteomes" id="UP000060787">
    <property type="component" value="Chromosome"/>
</dbReference>
<dbReference type="RefSeq" id="WP_057916646.1">
    <property type="nucleotide sequence ID" value="NZ_CP011129.1"/>
</dbReference>
<dbReference type="PATRIC" id="fig|84531.7.peg.3853"/>
<evidence type="ECO:0000313" key="3">
    <source>
        <dbReference type="Proteomes" id="UP000060787"/>
    </source>
</evidence>
<proteinExistence type="predicted"/>
<protein>
    <submittedName>
        <fullName evidence="2">Uncharacterized protein</fullName>
    </submittedName>
</protein>
<organism evidence="2 3">
    <name type="scientific">Lysobacter antibioticus</name>
    <dbReference type="NCBI Taxonomy" id="84531"/>
    <lineage>
        <taxon>Bacteria</taxon>
        <taxon>Pseudomonadati</taxon>
        <taxon>Pseudomonadota</taxon>
        <taxon>Gammaproteobacteria</taxon>
        <taxon>Lysobacterales</taxon>
        <taxon>Lysobacteraceae</taxon>
        <taxon>Lysobacter</taxon>
    </lineage>
</organism>
<dbReference type="STRING" id="84531.LA76x_0763"/>
<sequence length="61" mass="6352">MSKQDVYSNNALPQDEAARPLARIAARELSLDEIAAISGGKGDTTHATGPNGDDPGDPDFL</sequence>
<dbReference type="EMBL" id="CP011129">
    <property type="protein sequence ID" value="ALN78924.1"/>
    <property type="molecule type" value="Genomic_DNA"/>
</dbReference>
<reference evidence="2 3" key="1">
    <citation type="journal article" date="2015" name="BMC Genomics">
        <title>Comparative genomics and metabolic profiling of the genus Lysobacter.</title>
        <authorList>
            <person name="de Bruijn I."/>
            <person name="Cheng X."/>
            <person name="de Jager V."/>
            <person name="Exposito R.G."/>
            <person name="Watrous J."/>
            <person name="Patel N."/>
            <person name="Postma J."/>
            <person name="Dorrestein P.C."/>
            <person name="Kobayashi D."/>
            <person name="Raaijmakers J.M."/>
        </authorList>
    </citation>
    <scope>NUCLEOTIDE SEQUENCE [LARGE SCALE GENOMIC DNA]</scope>
    <source>
        <strain evidence="2 3">76</strain>
    </source>
</reference>
<gene>
    <name evidence="2" type="ORF">LA76x_0763</name>
</gene>
<keyword evidence="3" id="KW-1185">Reference proteome</keyword>